<keyword evidence="6" id="KW-1185">Reference proteome</keyword>
<dbReference type="InterPro" id="IPR043128">
    <property type="entry name" value="Rev_trsase/Diguanyl_cyclase"/>
</dbReference>
<keyword evidence="1" id="KW-0812">Transmembrane</keyword>
<feature type="transmembrane region" description="Helical" evidence="1">
    <location>
        <begin position="6"/>
        <end position="27"/>
    </location>
</feature>
<dbReference type="PROSITE" id="PS50887">
    <property type="entry name" value="GGDEF"/>
    <property type="match status" value="1"/>
</dbReference>
<feature type="transmembrane region" description="Helical" evidence="1">
    <location>
        <begin position="173"/>
        <end position="195"/>
    </location>
</feature>
<evidence type="ECO:0000313" key="5">
    <source>
        <dbReference type="EMBL" id="MDQ0352166.1"/>
    </source>
</evidence>
<comment type="caution">
    <text evidence="5">The sequence shown here is derived from an EMBL/GenBank/DDBJ whole genome shotgun (WGS) entry which is preliminary data.</text>
</comment>
<dbReference type="PROSITE" id="PS50924">
    <property type="entry name" value="MHYT"/>
    <property type="match status" value="1"/>
</dbReference>
<proteinExistence type="predicted"/>
<accession>A0ABU0DV52</accession>
<dbReference type="InterPro" id="IPR035919">
    <property type="entry name" value="EAL_sf"/>
</dbReference>
<dbReference type="Pfam" id="PF00990">
    <property type="entry name" value="GGDEF"/>
    <property type="match status" value="1"/>
</dbReference>
<dbReference type="Pfam" id="PF00563">
    <property type="entry name" value="EAL"/>
    <property type="match status" value="1"/>
</dbReference>
<feature type="transmembrane region" description="Helical" evidence="1">
    <location>
        <begin position="75"/>
        <end position="97"/>
    </location>
</feature>
<dbReference type="Proteomes" id="UP001236723">
    <property type="component" value="Unassembled WGS sequence"/>
</dbReference>
<dbReference type="InterPro" id="IPR050706">
    <property type="entry name" value="Cyclic-di-GMP_PDE-like"/>
</dbReference>
<reference evidence="5 6" key="1">
    <citation type="submission" date="2023-07" db="EMBL/GenBank/DDBJ databases">
        <title>Genomic Encyclopedia of Type Strains, Phase IV (KMG-IV): sequencing the most valuable type-strain genomes for metagenomic binning, comparative biology and taxonomic classification.</title>
        <authorList>
            <person name="Goeker M."/>
        </authorList>
    </citation>
    <scope>NUCLEOTIDE SEQUENCE [LARGE SCALE GENOMIC DNA]</scope>
    <source>
        <strain evidence="5 6">DSM 15448</strain>
    </source>
</reference>
<dbReference type="SMART" id="SM00267">
    <property type="entry name" value="GGDEF"/>
    <property type="match status" value="1"/>
</dbReference>
<dbReference type="SMART" id="SM00052">
    <property type="entry name" value="EAL"/>
    <property type="match status" value="1"/>
</dbReference>
<evidence type="ECO:0000259" key="3">
    <source>
        <dbReference type="PROSITE" id="PS50887"/>
    </source>
</evidence>
<dbReference type="Gene3D" id="3.20.20.450">
    <property type="entry name" value="EAL domain"/>
    <property type="match status" value="1"/>
</dbReference>
<name>A0ABU0DV52_9BACI</name>
<dbReference type="PROSITE" id="PS50883">
    <property type="entry name" value="EAL"/>
    <property type="match status" value="1"/>
</dbReference>
<feature type="transmembrane region" description="Helical" evidence="1">
    <location>
        <begin position="39"/>
        <end position="60"/>
    </location>
</feature>
<feature type="domain" description="GGDEF" evidence="3">
    <location>
        <begin position="271"/>
        <end position="404"/>
    </location>
</feature>
<evidence type="ECO:0000259" key="4">
    <source>
        <dbReference type="PROSITE" id="PS50924"/>
    </source>
</evidence>
<feature type="transmembrane region" description="Helical" evidence="1">
    <location>
        <begin position="137"/>
        <end position="161"/>
    </location>
</feature>
<feature type="domain" description="EAL" evidence="2">
    <location>
        <begin position="412"/>
        <end position="666"/>
    </location>
</feature>
<gene>
    <name evidence="5" type="ORF">J2R98_002000</name>
</gene>
<sequence length="674" mass="76492">MKGSHDSSLVVLSVLIAIFASYGALTLNERLYHNGFIHPYYWVALASLTMGLGIWSMHFIGMTAYHVQAPMSYDWVLTIFSVIPAIVAAFIAFWFAYEQKRSPIQLIVASSVMGIGIATMHYIGMEAVVVEQGTVGYNYSGVVFSVLVAIIISLVALYILINQPEKMKGLNKAIIASLLGIGVASMHYTGMMATYFDLDESMAHMNHNGHDSIEILVISVTVSVICIVLFSIASTSFERQLEKRLEQYDHLTNLPNRKMFNQRLEGFERAQDLGLSVIHLHDLDTINHKYSYQTGDETIKVLVDQIKLAYRKNFSRRELLIYRISNKKIAVLVNEIDHKYKLENFSKELLNLSKTNMNYGLNISIGLSCKPTTTQSANQLVEQAYAVLNTKGEHLIGQYAMYTDSLHREGLRDRLVERLRLIDYERELVVKYQPKVVNQTFEVSGVEVLIRWEDEELGFIPPNQFIPAAEDTGAIHPITLWLIEHVCKQMNQWKECGIKFGKVAINLSNRTLSEKAFISDVKNIIEKHHINPHELEFEMTESSIIEDEEKALSTIQSLRELGVSTALDDFGTGFSSLTYLRRLPIDQVKIDKSFLDGITNDPIGRQFLIDVINLGKTLSLGVVVEGVEELEQLKIIEDTAASELQGFYFAKPMSSEELIKWYEQYYSKKFYNKV</sequence>
<dbReference type="PANTHER" id="PTHR33121:SF79">
    <property type="entry name" value="CYCLIC DI-GMP PHOSPHODIESTERASE PDED-RELATED"/>
    <property type="match status" value="1"/>
</dbReference>
<feature type="domain" description="MHYT" evidence="4">
    <location>
        <begin position="5"/>
        <end position="197"/>
    </location>
</feature>
<organism evidence="5 6">
    <name type="scientific">Alkalibacillus filiformis</name>
    <dbReference type="NCBI Taxonomy" id="200990"/>
    <lineage>
        <taxon>Bacteria</taxon>
        <taxon>Bacillati</taxon>
        <taxon>Bacillota</taxon>
        <taxon>Bacilli</taxon>
        <taxon>Bacillales</taxon>
        <taxon>Bacillaceae</taxon>
        <taxon>Alkalibacillus</taxon>
    </lineage>
</organism>
<protein>
    <submittedName>
        <fullName evidence="5">Diguanylate cyclase (GGDEF)-like protein</fullName>
    </submittedName>
</protein>
<feature type="transmembrane region" description="Helical" evidence="1">
    <location>
        <begin position="215"/>
        <end position="237"/>
    </location>
</feature>
<evidence type="ECO:0000259" key="2">
    <source>
        <dbReference type="PROSITE" id="PS50883"/>
    </source>
</evidence>
<dbReference type="InterPro" id="IPR005330">
    <property type="entry name" value="MHYT_dom"/>
</dbReference>
<dbReference type="CDD" id="cd01948">
    <property type="entry name" value="EAL"/>
    <property type="match status" value="1"/>
</dbReference>
<feature type="transmembrane region" description="Helical" evidence="1">
    <location>
        <begin position="104"/>
        <end position="125"/>
    </location>
</feature>
<evidence type="ECO:0000256" key="1">
    <source>
        <dbReference type="PROSITE-ProRule" id="PRU00244"/>
    </source>
</evidence>
<dbReference type="Gene3D" id="3.30.70.270">
    <property type="match status" value="1"/>
</dbReference>
<dbReference type="EMBL" id="JAUSUP010000005">
    <property type="protein sequence ID" value="MDQ0352166.1"/>
    <property type="molecule type" value="Genomic_DNA"/>
</dbReference>
<dbReference type="InterPro" id="IPR000160">
    <property type="entry name" value="GGDEF_dom"/>
</dbReference>
<dbReference type="SUPFAM" id="SSF55073">
    <property type="entry name" value="Nucleotide cyclase"/>
    <property type="match status" value="1"/>
</dbReference>
<keyword evidence="1" id="KW-1133">Transmembrane helix</keyword>
<dbReference type="InterPro" id="IPR001633">
    <property type="entry name" value="EAL_dom"/>
</dbReference>
<dbReference type="PANTHER" id="PTHR33121">
    <property type="entry name" value="CYCLIC DI-GMP PHOSPHODIESTERASE PDEF"/>
    <property type="match status" value="1"/>
</dbReference>
<evidence type="ECO:0000313" key="6">
    <source>
        <dbReference type="Proteomes" id="UP001236723"/>
    </source>
</evidence>
<keyword evidence="1" id="KW-0472">Membrane</keyword>
<dbReference type="Pfam" id="PF03707">
    <property type="entry name" value="MHYT"/>
    <property type="match status" value="3"/>
</dbReference>
<dbReference type="SUPFAM" id="SSF141868">
    <property type="entry name" value="EAL domain-like"/>
    <property type="match status" value="1"/>
</dbReference>
<dbReference type="InterPro" id="IPR029787">
    <property type="entry name" value="Nucleotide_cyclase"/>
</dbReference>